<protein>
    <submittedName>
        <fullName evidence="2">Uncharacterized protein</fullName>
    </submittedName>
</protein>
<organism evidence="2 3">
    <name type="scientific">Kineosporia succinea</name>
    <dbReference type="NCBI Taxonomy" id="84632"/>
    <lineage>
        <taxon>Bacteria</taxon>
        <taxon>Bacillati</taxon>
        <taxon>Actinomycetota</taxon>
        <taxon>Actinomycetes</taxon>
        <taxon>Kineosporiales</taxon>
        <taxon>Kineosporiaceae</taxon>
        <taxon>Kineosporia</taxon>
    </lineage>
</organism>
<feature type="region of interest" description="Disordered" evidence="1">
    <location>
        <begin position="157"/>
        <end position="192"/>
    </location>
</feature>
<sequence>MAHGISGPLALLSTAKLRGITVPGQDNAIHTICTWLDHWRQENDRAVWWPNFIELPQLEAHPSQVQPTPARPSWCYGAPGIARAHQLAGAALTDESRVHLAHRALLCVVADLRQRTLITEPNVCHGWAGVKATALACGDTAKELGLHHDAAALQQASSQLPTGPDSRHLLTGPWQRPTTRPKTRTAPGHQSGLLEGVAGSALADSTQHIRWGGCLLLERTTPRPEGGN</sequence>
<dbReference type="PRINTS" id="PR01950">
    <property type="entry name" value="LANCSUPER"/>
</dbReference>
<comment type="caution">
    <text evidence="2">The sequence shown here is derived from an EMBL/GenBank/DDBJ whole genome shotgun (WGS) entry which is preliminary data.</text>
</comment>
<proteinExistence type="predicted"/>
<dbReference type="Proteomes" id="UP001235712">
    <property type="component" value="Unassembled WGS sequence"/>
</dbReference>
<feature type="compositionally biased region" description="Low complexity" evidence="1">
    <location>
        <begin position="176"/>
        <end position="187"/>
    </location>
</feature>
<reference evidence="2 3" key="1">
    <citation type="submission" date="2023-07" db="EMBL/GenBank/DDBJ databases">
        <title>Sequencing the genomes of 1000 actinobacteria strains.</title>
        <authorList>
            <person name="Klenk H.-P."/>
        </authorList>
    </citation>
    <scope>NUCLEOTIDE SEQUENCE [LARGE SCALE GENOMIC DNA]</scope>
    <source>
        <strain evidence="2 3">DSM 44388</strain>
    </source>
</reference>
<dbReference type="PRINTS" id="PR01955">
    <property type="entry name" value="LANCFRANKIA"/>
</dbReference>
<dbReference type="SUPFAM" id="SSF158745">
    <property type="entry name" value="LanC-like"/>
    <property type="match status" value="1"/>
</dbReference>
<evidence type="ECO:0000256" key="1">
    <source>
        <dbReference type="SAM" id="MobiDB-lite"/>
    </source>
</evidence>
<gene>
    <name evidence="2" type="ORF">J2S57_005343</name>
</gene>
<dbReference type="Gene3D" id="1.50.10.20">
    <property type="match status" value="1"/>
</dbReference>
<evidence type="ECO:0000313" key="2">
    <source>
        <dbReference type="EMBL" id="MDP9829594.1"/>
    </source>
</evidence>
<name>A0ABT9PA66_9ACTN</name>
<dbReference type="Pfam" id="PF05147">
    <property type="entry name" value="LANC_like"/>
    <property type="match status" value="1"/>
</dbReference>
<evidence type="ECO:0000313" key="3">
    <source>
        <dbReference type="Proteomes" id="UP001235712"/>
    </source>
</evidence>
<dbReference type="InterPro" id="IPR007822">
    <property type="entry name" value="LANC-like"/>
</dbReference>
<accession>A0ABT9PA66</accession>
<keyword evidence="3" id="KW-1185">Reference proteome</keyword>
<dbReference type="EMBL" id="JAUSQZ010000001">
    <property type="protein sequence ID" value="MDP9829594.1"/>
    <property type="molecule type" value="Genomic_DNA"/>
</dbReference>